<evidence type="ECO:0000313" key="3">
    <source>
        <dbReference type="Proteomes" id="UP000823937"/>
    </source>
</evidence>
<dbReference type="AlphaFoldDB" id="A0A9D1PQI2"/>
<name>A0A9D1PQI2_9BACI</name>
<sequence length="66" mass="7326">MKNKIFGKIMVASIILACVLQFLQDLFIGDSVVLSSTKMFLLLLSLISALIVVSIFSWKPSNHKVD</sequence>
<organism evidence="2 3">
    <name type="scientific">Candidatus Pseudogracilibacillus intestinigallinarum</name>
    <dbReference type="NCBI Taxonomy" id="2838742"/>
    <lineage>
        <taxon>Bacteria</taxon>
        <taxon>Bacillati</taxon>
        <taxon>Bacillota</taxon>
        <taxon>Bacilli</taxon>
        <taxon>Bacillales</taxon>
        <taxon>Bacillaceae</taxon>
        <taxon>Pseudogracilibacillus</taxon>
    </lineage>
</organism>
<dbReference type="Proteomes" id="UP000823937">
    <property type="component" value="Unassembled WGS sequence"/>
</dbReference>
<accession>A0A9D1PQI2</accession>
<dbReference type="EMBL" id="DXHX01000167">
    <property type="protein sequence ID" value="HIV75709.1"/>
    <property type="molecule type" value="Genomic_DNA"/>
</dbReference>
<proteinExistence type="predicted"/>
<gene>
    <name evidence="2" type="ORF">H9895_11600</name>
</gene>
<feature type="transmembrane region" description="Helical" evidence="1">
    <location>
        <begin position="39"/>
        <end position="58"/>
    </location>
</feature>
<reference evidence="2" key="2">
    <citation type="submission" date="2021-04" db="EMBL/GenBank/DDBJ databases">
        <authorList>
            <person name="Gilroy R."/>
        </authorList>
    </citation>
    <scope>NUCLEOTIDE SEQUENCE</scope>
    <source>
        <strain evidence="2">CHK169-2315</strain>
    </source>
</reference>
<protein>
    <submittedName>
        <fullName evidence="2">Uncharacterized protein</fullName>
    </submittedName>
</protein>
<comment type="caution">
    <text evidence="2">The sequence shown here is derived from an EMBL/GenBank/DDBJ whole genome shotgun (WGS) entry which is preliminary data.</text>
</comment>
<evidence type="ECO:0000313" key="2">
    <source>
        <dbReference type="EMBL" id="HIV75709.1"/>
    </source>
</evidence>
<evidence type="ECO:0000256" key="1">
    <source>
        <dbReference type="SAM" id="Phobius"/>
    </source>
</evidence>
<keyword evidence="1" id="KW-0812">Transmembrane</keyword>
<reference evidence="2" key="1">
    <citation type="journal article" date="2021" name="PeerJ">
        <title>Extensive microbial diversity within the chicken gut microbiome revealed by metagenomics and culture.</title>
        <authorList>
            <person name="Gilroy R."/>
            <person name="Ravi A."/>
            <person name="Getino M."/>
            <person name="Pursley I."/>
            <person name="Horton D.L."/>
            <person name="Alikhan N.F."/>
            <person name="Baker D."/>
            <person name="Gharbi K."/>
            <person name="Hall N."/>
            <person name="Watson M."/>
            <person name="Adriaenssens E.M."/>
            <person name="Foster-Nyarko E."/>
            <person name="Jarju S."/>
            <person name="Secka A."/>
            <person name="Antonio M."/>
            <person name="Oren A."/>
            <person name="Chaudhuri R.R."/>
            <person name="La Ragione R."/>
            <person name="Hildebrand F."/>
            <person name="Pallen M.J."/>
        </authorList>
    </citation>
    <scope>NUCLEOTIDE SEQUENCE</scope>
    <source>
        <strain evidence="2">CHK169-2315</strain>
    </source>
</reference>
<keyword evidence="1" id="KW-1133">Transmembrane helix</keyword>
<keyword evidence="1" id="KW-0472">Membrane</keyword>